<dbReference type="OrthoDB" id="1068310at2"/>
<reference evidence="1 2" key="1">
    <citation type="submission" date="2016-11" db="EMBL/GenBank/DDBJ databases">
        <authorList>
            <person name="Jaros S."/>
            <person name="Januszkiewicz K."/>
            <person name="Wedrychowicz H."/>
        </authorList>
    </citation>
    <scope>NUCLEOTIDE SEQUENCE [LARGE SCALE GENOMIC DNA]</scope>
    <source>
        <strain evidence="1 2">KHT3</strain>
    </source>
</reference>
<dbReference type="EMBL" id="FRBD01000003">
    <property type="protein sequence ID" value="SHK40686.1"/>
    <property type="molecule type" value="Genomic_DNA"/>
</dbReference>
<proteinExistence type="predicted"/>
<accession>A0A1M6S7L6</accession>
<dbReference type="Proteomes" id="UP000184130">
    <property type="component" value="Unassembled WGS sequence"/>
</dbReference>
<protein>
    <submittedName>
        <fullName evidence="1">Uncharacterized protein</fullName>
    </submittedName>
</protein>
<organism evidence="1 2">
    <name type="scientific">Xylanibacter ruminicola</name>
    <name type="common">Prevotella ruminicola</name>
    <dbReference type="NCBI Taxonomy" id="839"/>
    <lineage>
        <taxon>Bacteria</taxon>
        <taxon>Pseudomonadati</taxon>
        <taxon>Bacteroidota</taxon>
        <taxon>Bacteroidia</taxon>
        <taxon>Bacteroidales</taxon>
        <taxon>Prevotellaceae</taxon>
        <taxon>Xylanibacter</taxon>
    </lineage>
</organism>
<evidence type="ECO:0000313" key="1">
    <source>
        <dbReference type="EMBL" id="SHK40686.1"/>
    </source>
</evidence>
<evidence type="ECO:0000313" key="2">
    <source>
        <dbReference type="Proteomes" id="UP000184130"/>
    </source>
</evidence>
<name>A0A1M6S7L6_XYLRU</name>
<dbReference type="RefSeq" id="WP_073204714.1">
    <property type="nucleotide sequence ID" value="NZ_FRBD01000003.1"/>
</dbReference>
<dbReference type="AlphaFoldDB" id="A0A1M6S7L6"/>
<gene>
    <name evidence="1" type="ORF">SAMN05216463_10325</name>
</gene>
<sequence length="192" mass="22510">MFDDVIKFAPCEHDLEKKPEYWQSDTFKKRNHAVLESIKKVTGYYPTKNRQPIRVGVFQVADKTTIDELVGLSRKLKDWFKLDCFQASIDRVTNTAQMLFDFNEYDTGKSVHLNQSQQIVIGVTILRYLDLPRPKGAELWRRYFLAGQYADDPESFKKVLQKLKYKGFCKQDYTLLCDSLLHSMYMCQGLVK</sequence>